<proteinExistence type="predicted"/>
<reference evidence="1 2" key="1">
    <citation type="submission" date="2017-03" db="EMBL/GenBank/DDBJ databases">
        <title>Genome analysis of Rhizobial strains effectives or ineffectives for nitrogen fixation isolated from bean seeds.</title>
        <authorList>
            <person name="Peralta H."/>
            <person name="Aguilar-Vera A."/>
            <person name="Mora Y."/>
            <person name="Vargas-Lagunas C."/>
            <person name="Girard L."/>
            <person name="Mora J."/>
        </authorList>
    </citation>
    <scope>NUCLEOTIDE SEQUENCE [LARGE SCALE GENOMIC DNA]</scope>
    <source>
        <strain evidence="1 2">CCGM3</strain>
    </source>
</reference>
<protein>
    <submittedName>
        <fullName evidence="1">Uncharacterized protein</fullName>
    </submittedName>
</protein>
<dbReference type="AlphaFoldDB" id="A0A370KRM9"/>
<dbReference type="OrthoDB" id="7745180at2"/>
<organism evidence="1 2">
    <name type="scientific">Rhizobium grahamii</name>
    <dbReference type="NCBI Taxonomy" id="1120045"/>
    <lineage>
        <taxon>Bacteria</taxon>
        <taxon>Pseudomonadati</taxon>
        <taxon>Pseudomonadota</taxon>
        <taxon>Alphaproteobacteria</taxon>
        <taxon>Hyphomicrobiales</taxon>
        <taxon>Rhizobiaceae</taxon>
        <taxon>Rhizobium/Agrobacterium group</taxon>
        <taxon>Rhizobium</taxon>
    </lineage>
</organism>
<dbReference type="Proteomes" id="UP000254939">
    <property type="component" value="Unassembled WGS sequence"/>
</dbReference>
<accession>A0A370KRM9</accession>
<sequence>MTADLKNVRFQMMMSEAEAEAIDAWASENKLRSKAEAMRRLCDIGMSAATKADSLELERLRLQSVKRKAARRITGLKKRISDSPDDAERLKLLYRGLDALTDIVGELVECSSDIATISLRMTGPAVANRSQEEIEAAIYQSGWTPSDAETESDEELRARLTAVKNLVDRGKQPDDS</sequence>
<gene>
    <name evidence="1" type="ORF">B5K06_11935</name>
</gene>
<comment type="caution">
    <text evidence="1">The sequence shown here is derived from an EMBL/GenBank/DDBJ whole genome shotgun (WGS) entry which is preliminary data.</text>
</comment>
<name>A0A370KRM9_9HYPH</name>
<dbReference type="RefSeq" id="WP_114713062.1">
    <property type="nucleotide sequence ID" value="NZ_KZ857259.1"/>
</dbReference>
<evidence type="ECO:0000313" key="1">
    <source>
        <dbReference type="EMBL" id="RDJ12437.1"/>
    </source>
</evidence>
<evidence type="ECO:0000313" key="2">
    <source>
        <dbReference type="Proteomes" id="UP000254939"/>
    </source>
</evidence>
<dbReference type="EMBL" id="NAAC01000011">
    <property type="protein sequence ID" value="RDJ12437.1"/>
    <property type="molecule type" value="Genomic_DNA"/>
</dbReference>